<accession>A0A2A6CJ83</accession>
<reference evidence="1" key="2">
    <citation type="submission" date="2022-06" db="UniProtKB">
        <authorList>
            <consortium name="EnsemblMetazoa"/>
        </authorList>
    </citation>
    <scope>IDENTIFICATION</scope>
    <source>
        <strain evidence="1">PS312</strain>
    </source>
</reference>
<name>A0A2A6CJ83_PRIPA</name>
<keyword evidence="2" id="KW-1185">Reference proteome</keyword>
<protein>
    <submittedName>
        <fullName evidence="1">F-box domain-containing protein</fullName>
    </submittedName>
</protein>
<sequence length="832" mass="95849">MLHHPEDFLDFEMEPPQHGKLTSLFASVSITNTPDTNMGIPPNFESLPPELILNIFEFVPEAICEFRRTSQALKALADEFVQKRPTICIVNEININDHYYRYDDKEAPGSMRIWMEVPIRTASLFELRVKSCGVNQTAKMGRNVNEIRGAITYGVSLKMPVANDPNTEWERLAESIGFMIEEVALSIHETDLATIFSLLTKFQIEKLNLDIDKFSEIGTSALLETVKHHKLEWLALRMTETATAPYLAEFLLELSTHVRSLHIRGYFAINAQWAPLIIEMFSKKLDTLYMNHWRDQILSREDADRLIAHLPFIGKKVWFKVGFALNTIGRSNKINGHIIHETCPARKTNKPAKDRALSIIHKSRLKEVSPQMETEHDVQLSAVFESIIITQRPHKTPTIMSPFENLPPELMRNIFQYAPEAMFELKLTSLALNARVYQYVHERTTYQLVDNISMLGRFNVYDKKKVNQLPTNFESIFISDDHDTSAEKPNIFEILPNELVLTIFEYVPEAVCHLRLTSRLLRRLVDEFLRQHITIPLVRHIDISDSFNSTDYSENESGTLRLRLDVSVRMASLFELRIKFRSPSLRSRMTRWVRVSQINNYHLEVPVTNTANTADWDCLIASMGGSSVKKVLITNARDETDFATLCKRIGQIRFDELFVDIGDFTEAKRFQSRQRCSEALLESLQVTNAESLSLSLYKLTASSVKFLRESASLVRSLHIHGDYIFFMASNYGVEWAPLIMEMFSRRLDMLYLADHDLLPADAHILVARLPFIGKKIWFKVTFTQNSIGRSNKINGHVIHVTCPIWRPNKPRKERALSIIHKSRLKEVLPRGY</sequence>
<dbReference type="SMART" id="SM00256">
    <property type="entry name" value="FBOX"/>
    <property type="match status" value="2"/>
</dbReference>
<dbReference type="CDD" id="cd09917">
    <property type="entry name" value="F-box_SF"/>
    <property type="match status" value="1"/>
</dbReference>
<dbReference type="Pfam" id="PF12937">
    <property type="entry name" value="F-box-like"/>
    <property type="match status" value="1"/>
</dbReference>
<organism evidence="1 2">
    <name type="scientific">Pristionchus pacificus</name>
    <name type="common">Parasitic nematode worm</name>
    <dbReference type="NCBI Taxonomy" id="54126"/>
    <lineage>
        <taxon>Eukaryota</taxon>
        <taxon>Metazoa</taxon>
        <taxon>Ecdysozoa</taxon>
        <taxon>Nematoda</taxon>
        <taxon>Chromadorea</taxon>
        <taxon>Rhabditida</taxon>
        <taxon>Rhabditina</taxon>
        <taxon>Diplogasteromorpha</taxon>
        <taxon>Diplogasteroidea</taxon>
        <taxon>Neodiplogasteridae</taxon>
        <taxon>Pristionchus</taxon>
    </lineage>
</organism>
<dbReference type="Proteomes" id="UP000005239">
    <property type="component" value="Unassembled WGS sequence"/>
</dbReference>
<evidence type="ECO:0000313" key="1">
    <source>
        <dbReference type="EnsemblMetazoa" id="PPA41145.1"/>
    </source>
</evidence>
<accession>A0A8R1Z2E5</accession>
<dbReference type="EnsemblMetazoa" id="PPA41145.1">
    <property type="protein sequence ID" value="PPA41145.1"/>
    <property type="gene ID" value="WBGene00279514"/>
</dbReference>
<gene>
    <name evidence="1" type="primary">WBGene00279514</name>
</gene>
<dbReference type="InterPro" id="IPR001810">
    <property type="entry name" value="F-box_dom"/>
</dbReference>
<dbReference type="AlphaFoldDB" id="A0A2A6CJ83"/>
<reference evidence="2" key="1">
    <citation type="journal article" date="2008" name="Nat. Genet.">
        <title>The Pristionchus pacificus genome provides a unique perspective on nematode lifestyle and parasitism.</title>
        <authorList>
            <person name="Dieterich C."/>
            <person name="Clifton S.W."/>
            <person name="Schuster L.N."/>
            <person name="Chinwalla A."/>
            <person name="Delehaunty K."/>
            <person name="Dinkelacker I."/>
            <person name="Fulton L."/>
            <person name="Fulton R."/>
            <person name="Godfrey J."/>
            <person name="Minx P."/>
            <person name="Mitreva M."/>
            <person name="Roeseler W."/>
            <person name="Tian H."/>
            <person name="Witte H."/>
            <person name="Yang S.P."/>
            <person name="Wilson R.K."/>
            <person name="Sommer R.J."/>
        </authorList>
    </citation>
    <scope>NUCLEOTIDE SEQUENCE [LARGE SCALE GENOMIC DNA]</scope>
    <source>
        <strain evidence="2">PS312</strain>
    </source>
</reference>
<proteinExistence type="predicted"/>
<evidence type="ECO:0000313" key="2">
    <source>
        <dbReference type="Proteomes" id="UP000005239"/>
    </source>
</evidence>